<organism evidence="1 2">
    <name type="scientific">Austropuccinia psidii MF-1</name>
    <dbReference type="NCBI Taxonomy" id="1389203"/>
    <lineage>
        <taxon>Eukaryota</taxon>
        <taxon>Fungi</taxon>
        <taxon>Dikarya</taxon>
        <taxon>Basidiomycota</taxon>
        <taxon>Pucciniomycotina</taxon>
        <taxon>Pucciniomycetes</taxon>
        <taxon>Pucciniales</taxon>
        <taxon>Sphaerophragmiaceae</taxon>
        <taxon>Austropuccinia</taxon>
    </lineage>
</organism>
<accession>A0A9Q3BBP1</accession>
<proteinExistence type="predicted"/>
<dbReference type="EMBL" id="AVOT02000269">
    <property type="protein sequence ID" value="MBW0462051.1"/>
    <property type="molecule type" value="Genomic_DNA"/>
</dbReference>
<comment type="caution">
    <text evidence="1">The sequence shown here is derived from an EMBL/GenBank/DDBJ whole genome shotgun (WGS) entry which is preliminary data.</text>
</comment>
<dbReference type="Proteomes" id="UP000765509">
    <property type="component" value="Unassembled WGS sequence"/>
</dbReference>
<evidence type="ECO:0000313" key="1">
    <source>
        <dbReference type="EMBL" id="MBW0462051.1"/>
    </source>
</evidence>
<dbReference type="AlphaFoldDB" id="A0A9Q3BBP1"/>
<gene>
    <name evidence="1" type="ORF">O181_001766</name>
</gene>
<protein>
    <submittedName>
        <fullName evidence="1">Uncharacterized protein</fullName>
    </submittedName>
</protein>
<sequence>MDPLTILEDHFEASYVAFGSILELDATSHHSLSDQSGNNDFNSINLMPQLPNTPKNAGVFNRAFMTIMKR</sequence>
<evidence type="ECO:0000313" key="2">
    <source>
        <dbReference type="Proteomes" id="UP000765509"/>
    </source>
</evidence>
<name>A0A9Q3BBP1_9BASI</name>
<keyword evidence="2" id="KW-1185">Reference proteome</keyword>
<reference evidence="1" key="1">
    <citation type="submission" date="2021-03" db="EMBL/GenBank/DDBJ databases">
        <title>Draft genome sequence of rust myrtle Austropuccinia psidii MF-1, a brazilian biotype.</title>
        <authorList>
            <person name="Quecine M.C."/>
            <person name="Pachon D.M.R."/>
            <person name="Bonatelli M.L."/>
            <person name="Correr F.H."/>
            <person name="Franceschini L.M."/>
            <person name="Leite T.F."/>
            <person name="Margarido G.R.A."/>
            <person name="Almeida C.A."/>
            <person name="Ferrarezi J.A."/>
            <person name="Labate C.A."/>
        </authorList>
    </citation>
    <scope>NUCLEOTIDE SEQUENCE</scope>
    <source>
        <strain evidence="1">MF-1</strain>
    </source>
</reference>